<comment type="caution">
    <text evidence="3">The sequence shown here is derived from an EMBL/GenBank/DDBJ whole genome shotgun (WGS) entry which is preliminary data.</text>
</comment>
<dbReference type="PANTHER" id="PTHR31973:SF189">
    <property type="entry name" value="TRANSPOSASE, MUDR, PLANT, MULE TRANSPOSASE DOMAIN PROTEIN-RELATED"/>
    <property type="match status" value="1"/>
</dbReference>
<feature type="region of interest" description="Disordered" evidence="1">
    <location>
        <begin position="392"/>
        <end position="421"/>
    </location>
</feature>
<dbReference type="InterPro" id="IPR004332">
    <property type="entry name" value="Transposase_MuDR"/>
</dbReference>
<accession>A0A5C7IES5</accession>
<keyword evidence="4" id="KW-1185">Reference proteome</keyword>
<feature type="domain" description="Transposase MuDR plant" evidence="2">
    <location>
        <begin position="204"/>
        <end position="249"/>
    </location>
</feature>
<dbReference type="Pfam" id="PF03108">
    <property type="entry name" value="DBD_Tnp_Mut"/>
    <property type="match status" value="1"/>
</dbReference>
<dbReference type="AlphaFoldDB" id="A0A5C7IES5"/>
<organism evidence="3 4">
    <name type="scientific">Acer yangbiense</name>
    <dbReference type="NCBI Taxonomy" id="1000413"/>
    <lineage>
        <taxon>Eukaryota</taxon>
        <taxon>Viridiplantae</taxon>
        <taxon>Streptophyta</taxon>
        <taxon>Embryophyta</taxon>
        <taxon>Tracheophyta</taxon>
        <taxon>Spermatophyta</taxon>
        <taxon>Magnoliopsida</taxon>
        <taxon>eudicotyledons</taxon>
        <taxon>Gunneridae</taxon>
        <taxon>Pentapetalae</taxon>
        <taxon>rosids</taxon>
        <taxon>malvids</taxon>
        <taxon>Sapindales</taxon>
        <taxon>Sapindaceae</taxon>
        <taxon>Hippocastanoideae</taxon>
        <taxon>Acereae</taxon>
        <taxon>Acer</taxon>
    </lineage>
</organism>
<dbReference type="OrthoDB" id="2013610at2759"/>
<feature type="region of interest" description="Disordered" evidence="1">
    <location>
        <begin position="107"/>
        <end position="138"/>
    </location>
</feature>
<sequence>MDIFTITVMFRTKVVDVGRCDSDHISLITLIHATIEELSGKDEVPNEDCLFEDRGLEKMVFELENTCYVPSPPEGLSSRPNEVPEVLDQQGGYQALGWCDSKMLNYDGDSEKDDDKDVEDGEDSEGEGRHANEGHNMQYNKVSAFEEESVDGDDDILKECMDLFEGYQSKSNDEYFSDSELEPEKVRIAKLVKGIPFKKMMDGEIQFEVGQTFDNVEQMKEVFREYAIQEGVALNRVKNDLQRQTYNCKEIYNNKEAKIKWIASKFEDLVKANPSICVKVINDLLREKYCARHIYANFRLTYKGDHFKQLFWRASRSSIVFDFKETMDEIGVINPAAQSIHRASSYLDLLEFIRRMVMRKFQERNEDFAGNMEYELLGPNEGYTVKLGQMKHIDPPPRTVQPGRPKIQRKREPDEVPKGGKSGTVTCKLCSQVGHNKRTCKNKPSSVLMDAEFCNEVYEILARHESRFDQINVTLQTVMTNLQALQVTQFQKPVDGDNNPFAPVESSHQPILSNISCTGKALLVHIPDLSQPSLYHTPQHKAPIRDSKSTGIGILSPPLEPRIVVKLTK</sequence>
<evidence type="ECO:0000256" key="1">
    <source>
        <dbReference type="SAM" id="MobiDB-lite"/>
    </source>
</evidence>
<dbReference type="EMBL" id="VAHF01000003">
    <property type="protein sequence ID" value="TXG67495.1"/>
    <property type="molecule type" value="Genomic_DNA"/>
</dbReference>
<dbReference type="Proteomes" id="UP000323000">
    <property type="component" value="Chromosome 3"/>
</dbReference>
<gene>
    <name evidence="3" type="ORF">EZV62_008770</name>
</gene>
<proteinExistence type="predicted"/>
<evidence type="ECO:0000313" key="4">
    <source>
        <dbReference type="Proteomes" id="UP000323000"/>
    </source>
</evidence>
<protein>
    <recommendedName>
        <fullName evidence="2">Transposase MuDR plant domain-containing protein</fullName>
    </recommendedName>
</protein>
<dbReference type="PANTHER" id="PTHR31973">
    <property type="entry name" value="POLYPROTEIN, PUTATIVE-RELATED"/>
    <property type="match status" value="1"/>
</dbReference>
<evidence type="ECO:0000259" key="2">
    <source>
        <dbReference type="Pfam" id="PF03108"/>
    </source>
</evidence>
<name>A0A5C7IES5_9ROSI</name>
<reference evidence="4" key="1">
    <citation type="journal article" date="2019" name="Gigascience">
        <title>De novo genome assembly of the endangered Acer yangbiense, a plant species with extremely small populations endemic to Yunnan Province, China.</title>
        <authorList>
            <person name="Yang J."/>
            <person name="Wariss H.M."/>
            <person name="Tao L."/>
            <person name="Zhang R."/>
            <person name="Yun Q."/>
            <person name="Hollingsworth P."/>
            <person name="Dao Z."/>
            <person name="Luo G."/>
            <person name="Guo H."/>
            <person name="Ma Y."/>
            <person name="Sun W."/>
        </authorList>
    </citation>
    <scope>NUCLEOTIDE SEQUENCE [LARGE SCALE GENOMIC DNA]</scope>
    <source>
        <strain evidence="4">cv. Malutang</strain>
    </source>
</reference>
<feature type="compositionally biased region" description="Acidic residues" evidence="1">
    <location>
        <begin position="108"/>
        <end position="125"/>
    </location>
</feature>
<evidence type="ECO:0000313" key="3">
    <source>
        <dbReference type="EMBL" id="TXG67495.1"/>
    </source>
</evidence>